<proteinExistence type="predicted"/>
<organism evidence="2">
    <name type="scientific">Arundo donax</name>
    <name type="common">Giant reed</name>
    <name type="synonym">Donax arundinaceus</name>
    <dbReference type="NCBI Taxonomy" id="35708"/>
    <lineage>
        <taxon>Eukaryota</taxon>
        <taxon>Viridiplantae</taxon>
        <taxon>Streptophyta</taxon>
        <taxon>Embryophyta</taxon>
        <taxon>Tracheophyta</taxon>
        <taxon>Spermatophyta</taxon>
        <taxon>Magnoliopsida</taxon>
        <taxon>Liliopsida</taxon>
        <taxon>Poales</taxon>
        <taxon>Poaceae</taxon>
        <taxon>PACMAD clade</taxon>
        <taxon>Arundinoideae</taxon>
        <taxon>Arundineae</taxon>
        <taxon>Arundo</taxon>
    </lineage>
</organism>
<accession>A0A0A8ZUE2</accession>
<evidence type="ECO:0000313" key="2">
    <source>
        <dbReference type="EMBL" id="JAD43009.1"/>
    </source>
</evidence>
<keyword evidence="1" id="KW-1133">Transmembrane helix</keyword>
<evidence type="ECO:0000256" key="1">
    <source>
        <dbReference type="SAM" id="Phobius"/>
    </source>
</evidence>
<reference evidence="2" key="1">
    <citation type="submission" date="2014-09" db="EMBL/GenBank/DDBJ databases">
        <authorList>
            <person name="Magalhaes I.L.F."/>
            <person name="Oliveira U."/>
            <person name="Santos F.R."/>
            <person name="Vidigal T.H.D.A."/>
            <person name="Brescovit A.D."/>
            <person name="Santos A.J."/>
        </authorList>
    </citation>
    <scope>NUCLEOTIDE SEQUENCE</scope>
    <source>
        <tissue evidence="2">Shoot tissue taken approximately 20 cm above the soil surface</tissue>
    </source>
</reference>
<dbReference type="EMBL" id="GBRH01254886">
    <property type="protein sequence ID" value="JAD43009.1"/>
    <property type="molecule type" value="Transcribed_RNA"/>
</dbReference>
<reference evidence="2" key="2">
    <citation type="journal article" date="2015" name="Data Brief">
        <title>Shoot transcriptome of the giant reed, Arundo donax.</title>
        <authorList>
            <person name="Barrero R.A."/>
            <person name="Guerrero F.D."/>
            <person name="Moolhuijzen P."/>
            <person name="Goolsby J.A."/>
            <person name="Tidwell J."/>
            <person name="Bellgard S.E."/>
            <person name="Bellgard M.I."/>
        </authorList>
    </citation>
    <scope>NUCLEOTIDE SEQUENCE</scope>
    <source>
        <tissue evidence="2">Shoot tissue taken approximately 20 cm above the soil surface</tissue>
    </source>
</reference>
<keyword evidence="1" id="KW-0812">Transmembrane</keyword>
<keyword evidence="1" id="KW-0472">Membrane</keyword>
<dbReference type="AlphaFoldDB" id="A0A0A8ZUE2"/>
<feature type="transmembrane region" description="Helical" evidence="1">
    <location>
        <begin position="7"/>
        <end position="24"/>
    </location>
</feature>
<sequence length="29" mass="3449">MLACVNGFCVLVLPHLLHLLLVYFQDYKW</sequence>
<name>A0A0A8ZUE2_ARUDO</name>
<protein>
    <submittedName>
        <fullName evidence="2">Uncharacterized protein</fullName>
    </submittedName>
</protein>